<evidence type="ECO:0000313" key="1">
    <source>
        <dbReference type="EMBL" id="MDW9257286.1"/>
    </source>
</evidence>
<dbReference type="EMBL" id="QXCT01000002">
    <property type="protein sequence ID" value="MDW9257286.1"/>
    <property type="molecule type" value="Genomic_DNA"/>
</dbReference>
<protein>
    <submittedName>
        <fullName evidence="1">Uncharacterized protein</fullName>
    </submittedName>
</protein>
<name>A0AAW9D5N2_BURTH</name>
<dbReference type="AlphaFoldDB" id="A0AAW9D5N2"/>
<evidence type="ECO:0000313" key="2">
    <source>
        <dbReference type="Proteomes" id="UP001272137"/>
    </source>
</evidence>
<sequence length="41" mass="4788">METQFYQAELESARPQTKKQAKSIAYENATHFHLPLNMTFS</sequence>
<comment type="caution">
    <text evidence="1">The sequence shown here is derived from an EMBL/GenBank/DDBJ whole genome shotgun (WGS) entry which is preliminary data.</text>
</comment>
<reference evidence="1" key="1">
    <citation type="submission" date="2018-08" db="EMBL/GenBank/DDBJ databases">
        <title>Identification of Burkholderia cepacia strains that express a Burkholderia pseudomallei-like capsular polysaccharide.</title>
        <authorList>
            <person name="Burtnick M.N."/>
            <person name="Vongsouvath M."/>
            <person name="Newton P."/>
            <person name="Wuthiekanun V."/>
            <person name="Limmathurotsakul D."/>
            <person name="Brett P.J."/>
            <person name="Chantratita N."/>
            <person name="Dance D.A."/>
        </authorList>
    </citation>
    <scope>NUCLEOTIDE SEQUENCE</scope>
    <source>
        <strain evidence="1">SBXCC001</strain>
    </source>
</reference>
<dbReference type="RefSeq" id="WP_257785799.1">
    <property type="nucleotide sequence ID" value="NZ_CM125682.1"/>
</dbReference>
<dbReference type="Proteomes" id="UP001272137">
    <property type="component" value="Unassembled WGS sequence"/>
</dbReference>
<organism evidence="1 2">
    <name type="scientific">Burkholderia thailandensis</name>
    <dbReference type="NCBI Taxonomy" id="57975"/>
    <lineage>
        <taxon>Bacteria</taxon>
        <taxon>Pseudomonadati</taxon>
        <taxon>Pseudomonadota</taxon>
        <taxon>Betaproteobacteria</taxon>
        <taxon>Burkholderiales</taxon>
        <taxon>Burkholderiaceae</taxon>
        <taxon>Burkholderia</taxon>
        <taxon>pseudomallei group</taxon>
    </lineage>
</organism>
<gene>
    <name evidence="1" type="ORF">C7S16_3829</name>
</gene>
<accession>A0AAW9D5N2</accession>
<proteinExistence type="predicted"/>